<accession>A0ABP7PVW0</accession>
<dbReference type="InterPro" id="IPR035948">
    <property type="entry name" value="YwqG-like_sf"/>
</dbReference>
<protein>
    <recommendedName>
        <fullName evidence="3">DUF1963 domain-containing protein</fullName>
    </recommendedName>
</protein>
<evidence type="ECO:0000313" key="1">
    <source>
        <dbReference type="EMBL" id="GAA3971830.1"/>
    </source>
</evidence>
<evidence type="ECO:0000313" key="2">
    <source>
        <dbReference type="Proteomes" id="UP001500034"/>
    </source>
</evidence>
<organism evidence="1 2">
    <name type="scientific">Streptomyces marokkonensis</name>
    <dbReference type="NCBI Taxonomy" id="324855"/>
    <lineage>
        <taxon>Bacteria</taxon>
        <taxon>Bacillati</taxon>
        <taxon>Actinomycetota</taxon>
        <taxon>Actinomycetes</taxon>
        <taxon>Kitasatosporales</taxon>
        <taxon>Streptomycetaceae</taxon>
        <taxon>Streptomyces</taxon>
    </lineage>
</organism>
<dbReference type="Proteomes" id="UP001500034">
    <property type="component" value="Unassembled WGS sequence"/>
</dbReference>
<dbReference type="InterPro" id="IPR015315">
    <property type="entry name" value="DUF1963"/>
</dbReference>
<dbReference type="EMBL" id="BAABCQ010000034">
    <property type="protein sequence ID" value="GAA3971830.1"/>
    <property type="molecule type" value="Genomic_DNA"/>
</dbReference>
<comment type="caution">
    <text evidence="1">The sequence shown here is derived from an EMBL/GenBank/DDBJ whole genome shotgun (WGS) entry which is preliminary data.</text>
</comment>
<sequence length="160" mass="17469">MGYQGEFRRAALESGIPDDEISRFGRHLRLVIGLPGYGDGSPVGHIGGLPRLPLGMKWPSAGDTPLPLLLSVDCGALPRVDGIDLPADGTLLFFVDQEMDHEDSSGRYARVVYVPGGTETAIAEAPDSACVRERVDVRAELRAELPLWLEEGEDEDWHEF</sequence>
<proteinExistence type="predicted"/>
<evidence type="ECO:0008006" key="3">
    <source>
        <dbReference type="Google" id="ProtNLM"/>
    </source>
</evidence>
<reference evidence="2" key="1">
    <citation type="journal article" date="2019" name="Int. J. Syst. Evol. Microbiol.">
        <title>The Global Catalogue of Microorganisms (GCM) 10K type strain sequencing project: providing services to taxonomists for standard genome sequencing and annotation.</title>
        <authorList>
            <consortium name="The Broad Institute Genomics Platform"/>
            <consortium name="The Broad Institute Genome Sequencing Center for Infectious Disease"/>
            <person name="Wu L."/>
            <person name="Ma J."/>
        </authorList>
    </citation>
    <scope>NUCLEOTIDE SEQUENCE [LARGE SCALE GENOMIC DNA]</scope>
    <source>
        <strain evidence="2">JCM 17027</strain>
    </source>
</reference>
<name>A0ABP7PVW0_9ACTN</name>
<dbReference type="Gene3D" id="2.30.320.10">
    <property type="entry name" value="YwqG-like"/>
    <property type="match status" value="1"/>
</dbReference>
<dbReference type="Pfam" id="PF09234">
    <property type="entry name" value="DUF1963"/>
    <property type="match status" value="1"/>
</dbReference>
<dbReference type="SUPFAM" id="SSF103032">
    <property type="entry name" value="Hypothetical protein YwqG"/>
    <property type="match status" value="1"/>
</dbReference>
<keyword evidence="2" id="KW-1185">Reference proteome</keyword>
<gene>
    <name evidence="1" type="ORF">GCM10022384_23370</name>
</gene>